<dbReference type="InterPro" id="IPR036388">
    <property type="entry name" value="WH-like_DNA-bd_sf"/>
</dbReference>
<organism evidence="2 3">
    <name type="scientific">Fusicatenibacter faecihominis</name>
    <dbReference type="NCBI Taxonomy" id="2881276"/>
    <lineage>
        <taxon>Bacteria</taxon>
        <taxon>Bacillati</taxon>
        <taxon>Bacillota</taxon>
        <taxon>Clostridia</taxon>
        <taxon>Lachnospirales</taxon>
        <taxon>Lachnospiraceae</taxon>
        <taxon>Fusicatenibacter</taxon>
    </lineage>
</organism>
<dbReference type="PANTHER" id="PTHR30595">
    <property type="entry name" value="GLPR-RELATED TRANSCRIPTIONAL REPRESSOR"/>
    <property type="match status" value="1"/>
</dbReference>
<reference evidence="2 3" key="1">
    <citation type="submission" date="2021-10" db="EMBL/GenBank/DDBJ databases">
        <title>Anaerobic single-cell dispensing facilitates the cultivation of human gut bacteria.</title>
        <authorList>
            <person name="Afrizal A."/>
        </authorList>
    </citation>
    <scope>NUCLEOTIDE SEQUENCE [LARGE SCALE GENOMIC DNA]</scope>
    <source>
        <strain evidence="2 3">CLA-AA-H277</strain>
    </source>
</reference>
<dbReference type="Pfam" id="PF13749">
    <property type="entry name" value="HATPase_c_4"/>
    <property type="match status" value="1"/>
</dbReference>
<comment type="caution">
    <text evidence="2">The sequence shown here is derived from an EMBL/GenBank/DDBJ whole genome shotgun (WGS) entry which is preliminary data.</text>
</comment>
<feature type="domain" description="Schlafen AlbA-2" evidence="1">
    <location>
        <begin position="33"/>
        <end position="150"/>
    </location>
</feature>
<evidence type="ECO:0000313" key="2">
    <source>
        <dbReference type="EMBL" id="MCC2190916.1"/>
    </source>
</evidence>
<evidence type="ECO:0000313" key="3">
    <source>
        <dbReference type="Proteomes" id="UP001197875"/>
    </source>
</evidence>
<dbReference type="RefSeq" id="WP_227615946.1">
    <property type="nucleotide sequence ID" value="NZ_JAJEPR010000032.1"/>
</dbReference>
<sequence>MKSEKEGLIFLSFFFIIKRKKWERKERSMLLFENQNIEFKQEYVPDIRKEVIGFANAEGGTVYVGIRKDGKVLGVEDPDGVMLQIVNSLKDALAPDIMPFVRVNSVEIEGKQVVEINVTTGTNRPYYLREKGLKPSGVYVRKGSSTQPMTEEGIREMILQNSGRSFELCRSMNQELTFHTLQAEMQKRLIELGTSQMRTLKLIGEDGLYTNLALLLSDQCETTTKVALFQGTDKEVFRDRKEFTGSILKQLEEVYQFINLLNKTKATFSGLDRTDMRDYPEEAVRESLLNSIVHRDYSFSGSNLVNIYENRMEFVSLGGLVSGLELKSIFLGVSQSRNPNLAAVFYRMRLIESYGTGIGKIERAYKTYQFQPEFETAKGVFRVTLPNRNEKQEREERAKDHVDTMVSLNEQKSLIVQYAKENGSVTRKEVEDLIGAGTTKAFRLLKELCEAGKLEQKGKGKLSTYVIK</sequence>
<dbReference type="Pfam" id="PF04326">
    <property type="entry name" value="SLFN_AlbA_2"/>
    <property type="match status" value="1"/>
</dbReference>
<gene>
    <name evidence="2" type="ORF">LKD71_14090</name>
</gene>
<dbReference type="Proteomes" id="UP001197875">
    <property type="component" value="Unassembled WGS sequence"/>
</dbReference>
<accession>A0AAE3J7H7</accession>
<dbReference type="Gene3D" id="1.10.10.10">
    <property type="entry name" value="Winged helix-like DNA-binding domain superfamily/Winged helix DNA-binding domain"/>
    <property type="match status" value="1"/>
</dbReference>
<protein>
    <submittedName>
        <fullName evidence="2">DNA binding domain-containing protein</fullName>
    </submittedName>
</protein>
<dbReference type="Gene3D" id="3.30.950.30">
    <property type="entry name" value="Schlafen, AAA domain"/>
    <property type="match status" value="1"/>
</dbReference>
<dbReference type="EMBL" id="JAJEPR010000032">
    <property type="protein sequence ID" value="MCC2190916.1"/>
    <property type="molecule type" value="Genomic_DNA"/>
</dbReference>
<dbReference type="InterPro" id="IPR007421">
    <property type="entry name" value="Schlafen_AlbA_2_dom"/>
</dbReference>
<dbReference type="Gene3D" id="3.30.565.60">
    <property type="match status" value="1"/>
</dbReference>
<dbReference type="AlphaFoldDB" id="A0AAE3J7H7"/>
<dbReference type="PANTHER" id="PTHR30595:SF6">
    <property type="entry name" value="SCHLAFEN ALBA-2 DOMAIN-CONTAINING PROTEIN"/>
    <property type="match status" value="1"/>
</dbReference>
<name>A0AAE3J7H7_9FIRM</name>
<keyword evidence="3" id="KW-1185">Reference proteome</keyword>
<proteinExistence type="predicted"/>
<dbReference type="InterPro" id="IPR038475">
    <property type="entry name" value="RecG_C_sf"/>
</dbReference>
<dbReference type="InterPro" id="IPR038461">
    <property type="entry name" value="Schlafen_AlbA_2_dom_sf"/>
</dbReference>
<evidence type="ECO:0000259" key="1">
    <source>
        <dbReference type="Pfam" id="PF04326"/>
    </source>
</evidence>